<accession>A0AAW2LLG7</accession>
<comment type="caution">
    <text evidence="8">The sequence shown here is derived from an EMBL/GenBank/DDBJ whole genome shotgun (WGS) entry which is preliminary data.</text>
</comment>
<proteinExistence type="predicted"/>
<evidence type="ECO:0000256" key="3">
    <source>
        <dbReference type="ARBA" id="ARBA00022722"/>
    </source>
</evidence>
<reference evidence="8" key="2">
    <citation type="journal article" date="2024" name="Plant">
        <title>Genomic evolution and insights into agronomic trait innovations of Sesamum species.</title>
        <authorList>
            <person name="Miao H."/>
            <person name="Wang L."/>
            <person name="Qu L."/>
            <person name="Liu H."/>
            <person name="Sun Y."/>
            <person name="Le M."/>
            <person name="Wang Q."/>
            <person name="Wei S."/>
            <person name="Zheng Y."/>
            <person name="Lin W."/>
            <person name="Duan Y."/>
            <person name="Cao H."/>
            <person name="Xiong S."/>
            <person name="Wang X."/>
            <person name="Wei L."/>
            <person name="Li C."/>
            <person name="Ma Q."/>
            <person name="Ju M."/>
            <person name="Zhao R."/>
            <person name="Li G."/>
            <person name="Mu C."/>
            <person name="Tian Q."/>
            <person name="Mei H."/>
            <person name="Zhang T."/>
            <person name="Gao T."/>
            <person name="Zhang H."/>
        </authorList>
    </citation>
    <scope>NUCLEOTIDE SEQUENCE</scope>
    <source>
        <strain evidence="8">G02</strain>
    </source>
</reference>
<dbReference type="GO" id="GO:0004519">
    <property type="term" value="F:endonuclease activity"/>
    <property type="evidence" value="ECO:0007669"/>
    <property type="project" value="UniProtKB-KW"/>
</dbReference>
<name>A0AAW2LLG7_SESRA</name>
<dbReference type="GO" id="GO:0016787">
    <property type="term" value="F:hydrolase activity"/>
    <property type="evidence" value="ECO:0007669"/>
    <property type="project" value="UniProtKB-KW"/>
</dbReference>
<keyword evidence="5" id="KW-0378">Hydrolase</keyword>
<dbReference type="SUPFAM" id="SSF56672">
    <property type="entry name" value="DNA/RNA polymerases"/>
    <property type="match status" value="1"/>
</dbReference>
<evidence type="ECO:0000256" key="2">
    <source>
        <dbReference type="ARBA" id="ARBA00022695"/>
    </source>
</evidence>
<keyword evidence="4" id="KW-0255">Endonuclease</keyword>
<gene>
    <name evidence="8" type="ORF">Sradi_5262400</name>
</gene>
<evidence type="ECO:0000313" key="8">
    <source>
        <dbReference type="EMBL" id="KAL0320009.1"/>
    </source>
</evidence>
<dbReference type="GO" id="GO:0003964">
    <property type="term" value="F:RNA-directed DNA polymerase activity"/>
    <property type="evidence" value="ECO:0007669"/>
    <property type="project" value="UniProtKB-KW"/>
</dbReference>
<dbReference type="InterPro" id="IPR041373">
    <property type="entry name" value="RT_RNaseH"/>
</dbReference>
<evidence type="ECO:0000256" key="4">
    <source>
        <dbReference type="ARBA" id="ARBA00022759"/>
    </source>
</evidence>
<keyword evidence="1" id="KW-0808">Transferase</keyword>
<dbReference type="AlphaFoldDB" id="A0AAW2LLG7"/>
<dbReference type="EMBL" id="JACGWJ010000024">
    <property type="protein sequence ID" value="KAL0320009.1"/>
    <property type="molecule type" value="Genomic_DNA"/>
</dbReference>
<reference evidence="8" key="1">
    <citation type="submission" date="2020-06" db="EMBL/GenBank/DDBJ databases">
        <authorList>
            <person name="Li T."/>
            <person name="Hu X."/>
            <person name="Zhang T."/>
            <person name="Song X."/>
            <person name="Zhang H."/>
            <person name="Dai N."/>
            <person name="Sheng W."/>
            <person name="Hou X."/>
            <person name="Wei L."/>
        </authorList>
    </citation>
    <scope>NUCLEOTIDE SEQUENCE</scope>
    <source>
        <strain evidence="8">G02</strain>
        <tissue evidence="8">Leaf</tissue>
    </source>
</reference>
<evidence type="ECO:0000259" key="7">
    <source>
        <dbReference type="Pfam" id="PF17917"/>
    </source>
</evidence>
<evidence type="ECO:0000256" key="5">
    <source>
        <dbReference type="ARBA" id="ARBA00022801"/>
    </source>
</evidence>
<evidence type="ECO:0000256" key="1">
    <source>
        <dbReference type="ARBA" id="ARBA00022679"/>
    </source>
</evidence>
<feature type="domain" description="Reverse transcriptase RNase H-like" evidence="7">
    <location>
        <begin position="44"/>
        <end position="105"/>
    </location>
</feature>
<sequence length="112" mass="12595">MDRGMSTSIRNPKSIFKLPLLVMPTPGNTLYLYISSRQLCASTGREGTQTTIYSVSKVLDGAESRYPCIKKMALALVVTARKLRPYFLSYPMRVRTNTSLKQFLGKPEASER</sequence>
<dbReference type="PANTHER" id="PTHR48475">
    <property type="entry name" value="RIBONUCLEASE H"/>
    <property type="match status" value="1"/>
</dbReference>
<keyword evidence="2" id="KW-0548">Nucleotidyltransferase</keyword>
<dbReference type="InterPro" id="IPR043502">
    <property type="entry name" value="DNA/RNA_pol_sf"/>
</dbReference>
<dbReference type="Pfam" id="PF17917">
    <property type="entry name" value="RT_RNaseH"/>
    <property type="match status" value="1"/>
</dbReference>
<protein>
    <recommendedName>
        <fullName evidence="7">Reverse transcriptase RNase H-like domain-containing protein</fullName>
    </recommendedName>
</protein>
<keyword evidence="6" id="KW-0695">RNA-directed DNA polymerase</keyword>
<dbReference type="PANTHER" id="PTHR48475:SF2">
    <property type="entry name" value="RIBONUCLEASE H"/>
    <property type="match status" value="1"/>
</dbReference>
<evidence type="ECO:0000256" key="6">
    <source>
        <dbReference type="ARBA" id="ARBA00022918"/>
    </source>
</evidence>
<organism evidence="8">
    <name type="scientific">Sesamum radiatum</name>
    <name type="common">Black benniseed</name>
    <dbReference type="NCBI Taxonomy" id="300843"/>
    <lineage>
        <taxon>Eukaryota</taxon>
        <taxon>Viridiplantae</taxon>
        <taxon>Streptophyta</taxon>
        <taxon>Embryophyta</taxon>
        <taxon>Tracheophyta</taxon>
        <taxon>Spermatophyta</taxon>
        <taxon>Magnoliopsida</taxon>
        <taxon>eudicotyledons</taxon>
        <taxon>Gunneridae</taxon>
        <taxon>Pentapetalae</taxon>
        <taxon>asterids</taxon>
        <taxon>lamiids</taxon>
        <taxon>Lamiales</taxon>
        <taxon>Pedaliaceae</taxon>
        <taxon>Sesamum</taxon>
    </lineage>
</organism>
<keyword evidence="3" id="KW-0540">Nuclease</keyword>